<dbReference type="KEGG" id="aaus:EP12_11450"/>
<evidence type="ECO:0000313" key="3">
    <source>
        <dbReference type="EMBL" id="HBU52257.1"/>
    </source>
</evidence>
<dbReference type="Proteomes" id="UP000263517">
    <property type="component" value="Unassembled WGS sequence"/>
</dbReference>
<evidence type="ECO:0000313" key="1">
    <source>
        <dbReference type="EMBL" id="AIF99129.1"/>
    </source>
</evidence>
<name>A0A075NWT4_9ALTE</name>
<sequence length="152" mass="17601">MTTRKWYALIGLFTVVFLTACGEKEKGIGRYGMLDESTPEYVTVVFLQSIYEDDNLDLAMRLSSDRLARILKKYHTNRNVQRHLLNLKYDSVTITPQSNNSVGRSEFAEKSTITVFLSGQYDNDKVEDIRSLDLEKIDGEWKVTKIHPDHFF</sequence>
<dbReference type="EMBL" id="DONK01000203">
    <property type="protein sequence ID" value="HBU52257.1"/>
    <property type="molecule type" value="Genomic_DNA"/>
</dbReference>
<dbReference type="Proteomes" id="UP000264779">
    <property type="component" value="Unassembled WGS sequence"/>
</dbReference>
<dbReference type="Proteomes" id="UP000056090">
    <property type="component" value="Chromosome"/>
</dbReference>
<dbReference type="STRING" id="589873.EP12_11450"/>
<dbReference type="PATRIC" id="fig|589873.4.peg.2467"/>
<dbReference type="EMBL" id="CP008849">
    <property type="protein sequence ID" value="AIF99129.1"/>
    <property type="molecule type" value="Genomic_DNA"/>
</dbReference>
<dbReference type="GeneID" id="78255391"/>
<evidence type="ECO:0000313" key="2">
    <source>
        <dbReference type="EMBL" id="HAW74140.1"/>
    </source>
</evidence>
<protein>
    <recommendedName>
        <fullName evidence="7">Lipoprotein</fullName>
    </recommendedName>
</protein>
<dbReference type="KEGG" id="aal:EP13_10785"/>
<gene>
    <name evidence="2" type="ORF">DCW74_00210</name>
    <name evidence="3" type="ORF">DEB45_13450</name>
    <name evidence="1" type="ORF">EP13_10785</name>
</gene>
<dbReference type="RefSeq" id="WP_044057257.1">
    <property type="nucleotide sequence ID" value="NZ_CAJXAX010000014.1"/>
</dbReference>
<reference evidence="5 6" key="2">
    <citation type="journal article" date="2018" name="Nat. Biotechnol.">
        <title>A standardized bacterial taxonomy based on genome phylogeny substantially revises the tree of life.</title>
        <authorList>
            <person name="Parks D.H."/>
            <person name="Chuvochina M."/>
            <person name="Waite D.W."/>
            <person name="Rinke C."/>
            <person name="Skarshewski A."/>
            <person name="Chaumeil P.A."/>
            <person name="Hugenholtz P."/>
        </authorList>
    </citation>
    <scope>NUCLEOTIDE SEQUENCE [LARGE SCALE GENOMIC DNA]</scope>
    <source>
        <strain evidence="3">UBA11621</strain>
        <strain evidence="2">UBA11978</strain>
    </source>
</reference>
<evidence type="ECO:0008006" key="7">
    <source>
        <dbReference type="Google" id="ProtNLM"/>
    </source>
</evidence>
<dbReference type="OrthoDB" id="5767078at2"/>
<evidence type="ECO:0000313" key="6">
    <source>
        <dbReference type="Proteomes" id="UP000264779"/>
    </source>
</evidence>
<evidence type="ECO:0000313" key="4">
    <source>
        <dbReference type="Proteomes" id="UP000056090"/>
    </source>
</evidence>
<dbReference type="eggNOG" id="ENOG502ZCGV">
    <property type="taxonomic scope" value="Bacteria"/>
</dbReference>
<dbReference type="AlphaFoldDB" id="A0A075NWT4"/>
<organism evidence="1 4">
    <name type="scientific">Alteromonas australica</name>
    <dbReference type="NCBI Taxonomy" id="589873"/>
    <lineage>
        <taxon>Bacteria</taxon>
        <taxon>Pseudomonadati</taxon>
        <taxon>Pseudomonadota</taxon>
        <taxon>Gammaproteobacteria</taxon>
        <taxon>Alteromonadales</taxon>
        <taxon>Alteromonadaceae</taxon>
        <taxon>Alteromonas/Salinimonas group</taxon>
        <taxon>Alteromonas</taxon>
    </lineage>
</organism>
<keyword evidence="4" id="KW-1185">Reference proteome</keyword>
<dbReference type="EMBL" id="DNAN01000009">
    <property type="protein sequence ID" value="HAW74140.1"/>
    <property type="molecule type" value="Genomic_DNA"/>
</dbReference>
<proteinExistence type="predicted"/>
<dbReference type="PROSITE" id="PS51257">
    <property type="entry name" value="PROKAR_LIPOPROTEIN"/>
    <property type="match status" value="1"/>
</dbReference>
<evidence type="ECO:0000313" key="5">
    <source>
        <dbReference type="Proteomes" id="UP000263517"/>
    </source>
</evidence>
<reference evidence="1 4" key="1">
    <citation type="submission" date="2014-06" db="EMBL/GenBank/DDBJ databases">
        <title>Genomes of Alteromonas australica, a world apart.</title>
        <authorList>
            <person name="Gonzaga A."/>
            <person name="Lopez-Perez M."/>
            <person name="Rodriguez-Valera F."/>
        </authorList>
    </citation>
    <scope>NUCLEOTIDE SEQUENCE [LARGE SCALE GENOMIC DNA]</scope>
    <source>
        <strain evidence="1 4">H 17</strain>
    </source>
</reference>
<accession>A0A075NWT4</accession>